<dbReference type="Proteomes" id="UP000663868">
    <property type="component" value="Unassembled WGS sequence"/>
</dbReference>
<name>A0A819S709_9BILA</name>
<evidence type="ECO:0000256" key="1">
    <source>
        <dbReference type="SAM" id="Phobius"/>
    </source>
</evidence>
<protein>
    <submittedName>
        <fullName evidence="3">Uncharacterized protein</fullName>
    </submittedName>
</protein>
<reference evidence="3" key="1">
    <citation type="submission" date="2021-02" db="EMBL/GenBank/DDBJ databases">
        <authorList>
            <person name="Nowell W R."/>
        </authorList>
    </citation>
    <scope>NUCLEOTIDE SEQUENCE</scope>
</reference>
<evidence type="ECO:0000313" key="2">
    <source>
        <dbReference type="EMBL" id="CAF1010074.1"/>
    </source>
</evidence>
<evidence type="ECO:0000313" key="4">
    <source>
        <dbReference type="Proteomes" id="UP000663868"/>
    </source>
</evidence>
<comment type="caution">
    <text evidence="3">The sequence shown here is derived from an EMBL/GenBank/DDBJ whole genome shotgun (WGS) entry which is preliminary data.</text>
</comment>
<proteinExistence type="predicted"/>
<feature type="transmembrane region" description="Helical" evidence="1">
    <location>
        <begin position="6"/>
        <end position="31"/>
    </location>
</feature>
<keyword evidence="1" id="KW-0472">Membrane</keyword>
<organism evidence="3 4">
    <name type="scientific">Adineta steineri</name>
    <dbReference type="NCBI Taxonomy" id="433720"/>
    <lineage>
        <taxon>Eukaryota</taxon>
        <taxon>Metazoa</taxon>
        <taxon>Spiralia</taxon>
        <taxon>Gnathifera</taxon>
        <taxon>Rotifera</taxon>
        <taxon>Eurotatoria</taxon>
        <taxon>Bdelloidea</taxon>
        <taxon>Adinetida</taxon>
        <taxon>Adinetidae</taxon>
        <taxon>Adineta</taxon>
    </lineage>
</organism>
<sequence length="122" mass="14161">MSFTNWRGMILGASLIWLSPITITVIIYACTLNYMRHHSPTFTLLQQTRIKLGMPACASTIVYYLFDYIGWWANHLTWLTCILSFIGLSIVQTCFSPHLRVLWSKNPTRFNPTRIATLRNFT</sequence>
<dbReference type="Proteomes" id="UP000663860">
    <property type="component" value="Unassembled WGS sequence"/>
</dbReference>
<keyword evidence="1" id="KW-1133">Transmembrane helix</keyword>
<dbReference type="PROSITE" id="PS51257">
    <property type="entry name" value="PROKAR_LIPOPROTEIN"/>
    <property type="match status" value="1"/>
</dbReference>
<keyword evidence="1" id="KW-0812">Transmembrane</keyword>
<dbReference type="EMBL" id="CAJNOE010000172">
    <property type="protein sequence ID" value="CAF1010074.1"/>
    <property type="molecule type" value="Genomic_DNA"/>
</dbReference>
<feature type="transmembrane region" description="Helical" evidence="1">
    <location>
        <begin position="76"/>
        <end position="95"/>
    </location>
</feature>
<accession>A0A819S709</accession>
<dbReference type="EMBL" id="CAJOBB010003781">
    <property type="protein sequence ID" value="CAF4058549.1"/>
    <property type="molecule type" value="Genomic_DNA"/>
</dbReference>
<evidence type="ECO:0000313" key="3">
    <source>
        <dbReference type="EMBL" id="CAF4058549.1"/>
    </source>
</evidence>
<feature type="transmembrane region" description="Helical" evidence="1">
    <location>
        <begin position="52"/>
        <end position="70"/>
    </location>
</feature>
<gene>
    <name evidence="2" type="ORF">IZO911_LOCUS18130</name>
    <name evidence="3" type="ORF">KXQ929_LOCUS31991</name>
</gene>
<dbReference type="AlphaFoldDB" id="A0A819S709"/>